<reference evidence="2" key="1">
    <citation type="journal article" date="2005" name="Nature">
        <title>The map-based sequence of the rice genome.</title>
        <authorList>
            <consortium name="International rice genome sequencing project (IRGSP)"/>
            <person name="Matsumoto T."/>
            <person name="Wu J."/>
            <person name="Kanamori H."/>
            <person name="Katayose Y."/>
            <person name="Fujisawa M."/>
            <person name="Namiki N."/>
            <person name="Mizuno H."/>
            <person name="Yamamoto K."/>
            <person name="Antonio B.A."/>
            <person name="Baba T."/>
            <person name="Sakata K."/>
            <person name="Nagamura Y."/>
            <person name="Aoki H."/>
            <person name="Arikawa K."/>
            <person name="Arita K."/>
            <person name="Bito T."/>
            <person name="Chiden Y."/>
            <person name="Fujitsuka N."/>
            <person name="Fukunaka R."/>
            <person name="Hamada M."/>
            <person name="Harada C."/>
            <person name="Hayashi A."/>
            <person name="Hijishita S."/>
            <person name="Honda M."/>
            <person name="Hosokawa S."/>
            <person name="Ichikawa Y."/>
            <person name="Idonuma A."/>
            <person name="Iijima M."/>
            <person name="Ikeda M."/>
            <person name="Ikeno M."/>
            <person name="Ito K."/>
            <person name="Ito S."/>
            <person name="Ito T."/>
            <person name="Ito Y."/>
            <person name="Ito Y."/>
            <person name="Iwabuchi A."/>
            <person name="Kamiya K."/>
            <person name="Karasawa W."/>
            <person name="Kurita K."/>
            <person name="Katagiri S."/>
            <person name="Kikuta A."/>
            <person name="Kobayashi H."/>
            <person name="Kobayashi N."/>
            <person name="Machita K."/>
            <person name="Maehara T."/>
            <person name="Masukawa M."/>
            <person name="Mizubayashi T."/>
            <person name="Mukai Y."/>
            <person name="Nagasaki H."/>
            <person name="Nagata Y."/>
            <person name="Naito S."/>
            <person name="Nakashima M."/>
            <person name="Nakama Y."/>
            <person name="Nakamichi Y."/>
            <person name="Nakamura M."/>
            <person name="Meguro A."/>
            <person name="Negishi M."/>
            <person name="Ohta I."/>
            <person name="Ohta T."/>
            <person name="Okamoto M."/>
            <person name="Ono N."/>
            <person name="Saji S."/>
            <person name="Sakaguchi M."/>
            <person name="Sakai K."/>
            <person name="Shibata M."/>
            <person name="Shimokawa T."/>
            <person name="Song J."/>
            <person name="Takazaki Y."/>
            <person name="Terasawa K."/>
            <person name="Tsugane M."/>
            <person name="Tsuji K."/>
            <person name="Ueda S."/>
            <person name="Waki K."/>
            <person name="Yamagata H."/>
            <person name="Yamamoto M."/>
            <person name="Yamamoto S."/>
            <person name="Yamane H."/>
            <person name="Yoshiki S."/>
            <person name="Yoshihara R."/>
            <person name="Yukawa K."/>
            <person name="Zhong H."/>
            <person name="Yano M."/>
            <person name="Yuan Q."/>
            <person name="Ouyang S."/>
            <person name="Liu J."/>
            <person name="Jones K.M."/>
            <person name="Gansberger K."/>
            <person name="Moffat K."/>
            <person name="Hill J."/>
            <person name="Bera J."/>
            <person name="Fadrosh D."/>
            <person name="Jin S."/>
            <person name="Johri S."/>
            <person name="Kim M."/>
            <person name="Overton L."/>
            <person name="Reardon M."/>
            <person name="Tsitrin T."/>
            <person name="Vuong H."/>
            <person name="Weaver B."/>
            <person name="Ciecko A."/>
            <person name="Tallon L."/>
            <person name="Jackson J."/>
            <person name="Pai G."/>
            <person name="Aken S.V."/>
            <person name="Utterback T."/>
            <person name="Reidmuller S."/>
            <person name="Feldblyum T."/>
            <person name="Hsiao J."/>
            <person name="Zismann V."/>
            <person name="Iobst S."/>
            <person name="de Vazeille A.R."/>
            <person name="Buell C.R."/>
            <person name="Ying K."/>
            <person name="Li Y."/>
            <person name="Lu T."/>
            <person name="Huang Y."/>
            <person name="Zhao Q."/>
            <person name="Feng Q."/>
            <person name="Zhang L."/>
            <person name="Zhu J."/>
            <person name="Weng Q."/>
            <person name="Mu J."/>
            <person name="Lu Y."/>
            <person name="Fan D."/>
            <person name="Liu Y."/>
            <person name="Guan J."/>
            <person name="Zhang Y."/>
            <person name="Yu S."/>
            <person name="Liu X."/>
            <person name="Zhang Y."/>
            <person name="Hong G."/>
            <person name="Han B."/>
            <person name="Choisne N."/>
            <person name="Demange N."/>
            <person name="Orjeda G."/>
            <person name="Samain S."/>
            <person name="Cattolico L."/>
            <person name="Pelletier E."/>
            <person name="Couloux A."/>
            <person name="Segurens B."/>
            <person name="Wincker P."/>
            <person name="D'Hont A."/>
            <person name="Scarpelli C."/>
            <person name="Weissenbach J."/>
            <person name="Salanoubat M."/>
            <person name="Quetier F."/>
            <person name="Yu Y."/>
            <person name="Kim H.R."/>
            <person name="Rambo T."/>
            <person name="Currie J."/>
            <person name="Collura K."/>
            <person name="Luo M."/>
            <person name="Yang T."/>
            <person name="Ammiraju J.S.S."/>
            <person name="Engler F."/>
            <person name="Soderlund C."/>
            <person name="Wing R.A."/>
            <person name="Palmer L.E."/>
            <person name="de la Bastide M."/>
            <person name="Spiegel L."/>
            <person name="Nascimento L."/>
            <person name="Zutavern T."/>
            <person name="O'Shaughnessy A."/>
            <person name="Dike S."/>
            <person name="Dedhia N."/>
            <person name="Preston R."/>
            <person name="Balija V."/>
            <person name="McCombie W.R."/>
            <person name="Chow T."/>
            <person name="Chen H."/>
            <person name="Chung M."/>
            <person name="Chen C."/>
            <person name="Shaw J."/>
            <person name="Wu H."/>
            <person name="Hsiao K."/>
            <person name="Chao Y."/>
            <person name="Chu M."/>
            <person name="Cheng C."/>
            <person name="Hour A."/>
            <person name="Lee P."/>
            <person name="Lin S."/>
            <person name="Lin Y."/>
            <person name="Liou J."/>
            <person name="Liu S."/>
            <person name="Hsing Y."/>
            <person name="Raghuvanshi S."/>
            <person name="Mohanty A."/>
            <person name="Bharti A.K."/>
            <person name="Gaur A."/>
            <person name="Gupta V."/>
            <person name="Kumar D."/>
            <person name="Ravi V."/>
            <person name="Vij S."/>
            <person name="Kapur A."/>
            <person name="Khurana P."/>
            <person name="Khurana P."/>
            <person name="Khurana J.P."/>
            <person name="Tyagi A.K."/>
            <person name="Gaikwad K."/>
            <person name="Singh A."/>
            <person name="Dalal V."/>
            <person name="Srivastava S."/>
            <person name="Dixit A."/>
            <person name="Pal A.K."/>
            <person name="Ghazi I.A."/>
            <person name="Yadav M."/>
            <person name="Pandit A."/>
            <person name="Bhargava A."/>
            <person name="Sureshbabu K."/>
            <person name="Batra K."/>
            <person name="Sharma T.R."/>
            <person name="Mohapatra T."/>
            <person name="Singh N.K."/>
            <person name="Messing J."/>
            <person name="Nelson A.B."/>
            <person name="Fuks G."/>
            <person name="Kavchok S."/>
            <person name="Keizer G."/>
            <person name="Linton E."/>
            <person name="Llaca V."/>
            <person name="Song R."/>
            <person name="Tanyolac B."/>
            <person name="Young S."/>
            <person name="Ho-Il K."/>
            <person name="Hahn J.H."/>
            <person name="Sangsakoo G."/>
            <person name="Vanavichit A."/>
            <person name="de Mattos Luiz.A.T."/>
            <person name="Zimmer P.D."/>
            <person name="Malone G."/>
            <person name="Dellagostin O."/>
            <person name="de Oliveira A.C."/>
            <person name="Bevan M."/>
            <person name="Bancroft I."/>
            <person name="Minx P."/>
            <person name="Cordum H."/>
            <person name="Wilson R."/>
            <person name="Cheng Z."/>
            <person name="Jin W."/>
            <person name="Jiang J."/>
            <person name="Leong S.A."/>
            <person name="Iwama H."/>
            <person name="Gojobori T."/>
            <person name="Itoh T."/>
            <person name="Niimura Y."/>
            <person name="Fujii Y."/>
            <person name="Habara T."/>
            <person name="Sakai H."/>
            <person name="Sato Y."/>
            <person name="Wilson G."/>
            <person name="Kumar K."/>
            <person name="McCouch S."/>
            <person name="Juretic N."/>
            <person name="Hoen D."/>
            <person name="Wright S."/>
            <person name="Bruskiewich R."/>
            <person name="Bureau T."/>
            <person name="Miyao A."/>
            <person name="Hirochika H."/>
            <person name="Nishikawa T."/>
            <person name="Kadowaki K."/>
            <person name="Sugiura M."/>
            <person name="Burr B."/>
            <person name="Sasaki T."/>
        </authorList>
    </citation>
    <scope>NUCLEOTIDE SEQUENCE [LARGE SCALE GENOMIC DNA]</scope>
    <source>
        <strain evidence="2">cv. Nipponbare</strain>
    </source>
</reference>
<dbReference type="Proteomes" id="UP000000763">
    <property type="component" value="Chromosome 2"/>
</dbReference>
<protein>
    <submittedName>
        <fullName evidence="1">Uncharacterized protein</fullName>
    </submittedName>
</protein>
<dbReference type="AlphaFoldDB" id="Q6ZG74"/>
<organism evidence="1 2">
    <name type="scientific">Oryza sativa subsp. japonica</name>
    <name type="common">Rice</name>
    <dbReference type="NCBI Taxonomy" id="39947"/>
    <lineage>
        <taxon>Eukaryota</taxon>
        <taxon>Viridiplantae</taxon>
        <taxon>Streptophyta</taxon>
        <taxon>Embryophyta</taxon>
        <taxon>Tracheophyta</taxon>
        <taxon>Spermatophyta</taxon>
        <taxon>Magnoliopsida</taxon>
        <taxon>Liliopsida</taxon>
        <taxon>Poales</taxon>
        <taxon>Poaceae</taxon>
        <taxon>BOP clade</taxon>
        <taxon>Oryzoideae</taxon>
        <taxon>Oryzeae</taxon>
        <taxon>Oryzinae</taxon>
        <taxon>Oryza</taxon>
        <taxon>Oryza sativa</taxon>
    </lineage>
</organism>
<name>Q6ZG74_ORYSJ</name>
<dbReference type="EMBL" id="AP004151">
    <property type="protein sequence ID" value="BAD16983.1"/>
    <property type="molecule type" value="Genomic_DNA"/>
</dbReference>
<evidence type="ECO:0000313" key="2">
    <source>
        <dbReference type="Proteomes" id="UP000000763"/>
    </source>
</evidence>
<accession>Q6ZG74</accession>
<sequence>MSSRSSLHGGAAVLTTKFGNLSIGDEDRSGVGCKMEIVPETEQGSAKVRIGYDQDWQSPSWTRIKSTGTLTNLKASFWTCTEVKQISHASCFYINRQP</sequence>
<reference evidence="2" key="2">
    <citation type="journal article" date="2008" name="Nucleic Acids Res.">
        <title>The rice annotation project database (RAP-DB): 2008 update.</title>
        <authorList>
            <consortium name="The rice annotation project (RAP)"/>
        </authorList>
    </citation>
    <scope>GENOME REANNOTATION</scope>
    <source>
        <strain evidence="2">cv. Nipponbare</strain>
    </source>
</reference>
<evidence type="ECO:0000313" key="1">
    <source>
        <dbReference type="EMBL" id="BAD16983.1"/>
    </source>
</evidence>
<proteinExistence type="predicted"/>
<gene>
    <name evidence="1" type="primary">OJ1008_E02.10</name>
</gene>